<protein>
    <submittedName>
        <fullName evidence="5">Uncharacterized protein</fullName>
    </submittedName>
</protein>
<reference evidence="5 6" key="1">
    <citation type="submission" date="2024-01" db="EMBL/GenBank/DDBJ databases">
        <title>The genomes of 5 underutilized Papilionoideae crops provide insights into root nodulation and disease resistanc.</title>
        <authorList>
            <person name="Yuan L."/>
        </authorList>
    </citation>
    <scope>NUCLEOTIDE SEQUENCE [LARGE SCALE GENOMIC DNA]</scope>
    <source>
        <strain evidence="5">ZHUSHIDOU_FW_LH</strain>
        <tissue evidence="5">Leaf</tissue>
    </source>
</reference>
<evidence type="ECO:0000256" key="4">
    <source>
        <dbReference type="ARBA" id="ARBA00022842"/>
    </source>
</evidence>
<dbReference type="Proteomes" id="UP001372338">
    <property type="component" value="Unassembled WGS sequence"/>
</dbReference>
<dbReference type="GO" id="GO:0005634">
    <property type="term" value="C:nucleus"/>
    <property type="evidence" value="ECO:0007669"/>
    <property type="project" value="TreeGrafter"/>
</dbReference>
<comment type="caution">
    <text evidence="5">The sequence shown here is derived from an EMBL/GenBank/DDBJ whole genome shotgun (WGS) entry which is preliminary data.</text>
</comment>
<organism evidence="5 6">
    <name type="scientific">Crotalaria pallida</name>
    <name type="common">Smooth rattlebox</name>
    <name type="synonym">Crotalaria striata</name>
    <dbReference type="NCBI Taxonomy" id="3830"/>
    <lineage>
        <taxon>Eukaryota</taxon>
        <taxon>Viridiplantae</taxon>
        <taxon>Streptophyta</taxon>
        <taxon>Embryophyta</taxon>
        <taxon>Tracheophyta</taxon>
        <taxon>Spermatophyta</taxon>
        <taxon>Magnoliopsida</taxon>
        <taxon>eudicotyledons</taxon>
        <taxon>Gunneridae</taxon>
        <taxon>Pentapetalae</taxon>
        <taxon>rosids</taxon>
        <taxon>fabids</taxon>
        <taxon>Fabales</taxon>
        <taxon>Fabaceae</taxon>
        <taxon>Papilionoideae</taxon>
        <taxon>50 kb inversion clade</taxon>
        <taxon>genistoids sensu lato</taxon>
        <taxon>core genistoids</taxon>
        <taxon>Crotalarieae</taxon>
        <taxon>Crotalaria</taxon>
    </lineage>
</organism>
<dbReference type="EMBL" id="JAYWIO010000003">
    <property type="protein sequence ID" value="KAK7276838.1"/>
    <property type="molecule type" value="Genomic_DNA"/>
</dbReference>
<dbReference type="Gene3D" id="3.30.40.10">
    <property type="entry name" value="Zinc/RING finger domain, C3HC4 (zinc finger)"/>
    <property type="match status" value="1"/>
</dbReference>
<name>A0AAN9FQ19_CROPI</name>
<dbReference type="InterPro" id="IPR036691">
    <property type="entry name" value="Endo/exonu/phosph_ase_sf"/>
</dbReference>
<dbReference type="PANTHER" id="PTHR22748">
    <property type="entry name" value="AP ENDONUCLEASE"/>
    <property type="match status" value="1"/>
</dbReference>
<dbReference type="AlphaFoldDB" id="A0AAN9FQ19"/>
<keyword evidence="3" id="KW-0378">Hydrolase</keyword>
<dbReference type="Gene3D" id="3.60.10.10">
    <property type="entry name" value="Endonuclease/exonuclease/phosphatase"/>
    <property type="match status" value="1"/>
</dbReference>
<evidence type="ECO:0000256" key="2">
    <source>
        <dbReference type="ARBA" id="ARBA00022723"/>
    </source>
</evidence>
<dbReference type="InterPro" id="IPR013083">
    <property type="entry name" value="Znf_RING/FYVE/PHD"/>
</dbReference>
<comment type="cofactor">
    <cofactor evidence="1">
        <name>Mg(2+)</name>
        <dbReference type="ChEBI" id="CHEBI:18420"/>
    </cofactor>
</comment>
<dbReference type="PANTHER" id="PTHR22748:SF11">
    <property type="entry name" value="OS07G0184032 PROTEIN"/>
    <property type="match status" value="1"/>
</dbReference>
<keyword evidence="4" id="KW-0460">Magnesium</keyword>
<dbReference type="SUPFAM" id="SSF56219">
    <property type="entry name" value="DNase I-like"/>
    <property type="match status" value="1"/>
</dbReference>
<proteinExistence type="predicted"/>
<evidence type="ECO:0000256" key="3">
    <source>
        <dbReference type="ARBA" id="ARBA00022801"/>
    </source>
</evidence>
<keyword evidence="2" id="KW-0479">Metal-binding</keyword>
<dbReference type="InterPro" id="IPR004808">
    <property type="entry name" value="AP_endonuc_1"/>
</dbReference>
<evidence type="ECO:0000313" key="6">
    <source>
        <dbReference type="Proteomes" id="UP001372338"/>
    </source>
</evidence>
<dbReference type="GO" id="GO:0003906">
    <property type="term" value="F:DNA-(apurinic or apyrimidinic site) endonuclease activity"/>
    <property type="evidence" value="ECO:0007669"/>
    <property type="project" value="TreeGrafter"/>
</dbReference>
<evidence type="ECO:0000313" key="5">
    <source>
        <dbReference type="EMBL" id="KAK7276838.1"/>
    </source>
</evidence>
<dbReference type="GO" id="GO:0008311">
    <property type="term" value="F:double-stranded DNA 3'-5' DNA exonuclease activity"/>
    <property type="evidence" value="ECO:0007669"/>
    <property type="project" value="TreeGrafter"/>
</dbReference>
<keyword evidence="6" id="KW-1185">Reference proteome</keyword>
<dbReference type="GO" id="GO:0008081">
    <property type="term" value="F:phosphoric diester hydrolase activity"/>
    <property type="evidence" value="ECO:0007669"/>
    <property type="project" value="TreeGrafter"/>
</dbReference>
<accession>A0AAN9FQ19</accession>
<dbReference type="SUPFAM" id="SSF57850">
    <property type="entry name" value="RING/U-box"/>
    <property type="match status" value="1"/>
</dbReference>
<sequence>MTWRRGCPSKSSICGNDDEISDHKILTSHFVDFYLSEDDLEDGELVRILPKCIHLFHLECIDKWLERKGSDDRINGARGEEEDRVSGAQVEELFSSIRSPDRLLGDAERLWELGKQLGVSFDGDEAVMIDALKDLEGWGGRTKKKGVLHLVRSQNVDFIGIQESKMEEFDGSLAERLWGDADADWEASPSTGRSGGILCLWRKSKFVRQNVIHGAGFIMVQGVWNSDQSFCSIVNIYSPCILSEKVALWDNLLGLKNRLGSGLWVLLDFRPFIESKWSSFSFRGWGAYVIKEKLKALKSELKSWSHSTFGSLDSKIEESLVGINSIDLLSEGRDLTTSEVDQRRKLLAEFWSNSGYKESLLAQKAKDRWLKEGDANSAYFHACVKAKRSFGRLVSLDIDGIVWRMRIR</sequence>
<dbReference type="GO" id="GO:0006284">
    <property type="term" value="P:base-excision repair"/>
    <property type="evidence" value="ECO:0007669"/>
    <property type="project" value="TreeGrafter"/>
</dbReference>
<evidence type="ECO:0000256" key="1">
    <source>
        <dbReference type="ARBA" id="ARBA00001946"/>
    </source>
</evidence>
<dbReference type="GO" id="GO:0046872">
    <property type="term" value="F:metal ion binding"/>
    <property type="evidence" value="ECO:0007669"/>
    <property type="project" value="UniProtKB-KW"/>
</dbReference>
<gene>
    <name evidence="5" type="ORF">RIF29_17984</name>
</gene>